<keyword evidence="2" id="KW-1185">Reference proteome</keyword>
<organism evidence="1 2">
    <name type="scientific">Spiromyces aspiralis</name>
    <dbReference type="NCBI Taxonomy" id="68401"/>
    <lineage>
        <taxon>Eukaryota</taxon>
        <taxon>Fungi</taxon>
        <taxon>Fungi incertae sedis</taxon>
        <taxon>Zoopagomycota</taxon>
        <taxon>Kickxellomycotina</taxon>
        <taxon>Kickxellomycetes</taxon>
        <taxon>Kickxellales</taxon>
        <taxon>Kickxellaceae</taxon>
        <taxon>Spiromyces</taxon>
    </lineage>
</organism>
<accession>A0ACC1HUU5</accession>
<sequence>MPQSNAETSASIAASSNGIGGGSGGSLRSSQNPTTNHFGSGSFRNNRPHSRAPTPRFPPSSERESTSISLVNLKARGGASATKDKEVSILAKFDDCKLYFWGIHQDSLQQFQELLVAYGGIRLNVDAGDTAEYTGCIEFESRNDTEKAYACLSYYKLKDGKSILYLSPLGKDLPLEDPGNLKVRVNHIPENADTSTLYDFLKSVGPVFSCYVAKDRDGRNKDYAVGQYYRPDDAENAVEQLNFSEYLGSTVSLQTFADRRTNRLRSVPSSLLTSPPVASNGSESTEAATPVTATTTTIAAASVSVTTPTTTTSAAPTSAELSIATTSHPTAAVAVEAPLPTPLRLGAETPLRTHRVSTPTPGQGLGGVIVPGKLFVTNLHPTVSHSELFQLFKPFGFIHTARVSVDEQNKKSRGHGIVQFGNPQNAIHAMNSLQGIELKGRKITIYQYEHVNKDGSGLKRPPTSLQESSAMPRPPSSAAAAKSTDLSPGSGSASRLQASTPVPPSPSVARAPSRYGDVATPGPARGLAATPVPPTPSLGRAPSRFGSESVSASHADPLLDPIMLENLSISARSEVLTQKLLSQVSTNPALDLEGAPEVIATLLKYDTNDIIHMINDPEFLEEQWVRAREHNVHSPPTVSQTQVVRDAMQRSDMRAAAPTTTEPPITPSPRIESRHHFVSSSHRRYSGQSIINTKVDHDDLPSPAATSLRMSSATTVSMTPPNSATATTAKPTQRGTPQQPGGPGTDPEIETYIETLMSKPENERKQKLGSKLFPLIKGLGFKNSTKLTVWILDNMSDDVPSLVYSMNDSIRLQNLVKDAQRTIDSQ</sequence>
<gene>
    <name evidence="1" type="ORF">EV182_000668</name>
</gene>
<proteinExistence type="predicted"/>
<reference evidence="1" key="1">
    <citation type="submission" date="2022-06" db="EMBL/GenBank/DDBJ databases">
        <title>Phylogenomic reconstructions and comparative analyses of Kickxellomycotina fungi.</title>
        <authorList>
            <person name="Reynolds N.K."/>
            <person name="Stajich J.E."/>
            <person name="Barry K."/>
            <person name="Grigoriev I.V."/>
            <person name="Crous P."/>
            <person name="Smith M.E."/>
        </authorList>
    </citation>
    <scope>NUCLEOTIDE SEQUENCE</scope>
    <source>
        <strain evidence="1">RSA 2271</strain>
    </source>
</reference>
<dbReference type="EMBL" id="JAMZIH010000045">
    <property type="protein sequence ID" value="KAJ1680106.1"/>
    <property type="molecule type" value="Genomic_DNA"/>
</dbReference>
<comment type="caution">
    <text evidence="1">The sequence shown here is derived from an EMBL/GenBank/DDBJ whole genome shotgun (WGS) entry which is preliminary data.</text>
</comment>
<name>A0ACC1HUU5_9FUNG</name>
<dbReference type="Proteomes" id="UP001145114">
    <property type="component" value="Unassembled WGS sequence"/>
</dbReference>
<evidence type="ECO:0000313" key="2">
    <source>
        <dbReference type="Proteomes" id="UP001145114"/>
    </source>
</evidence>
<evidence type="ECO:0000313" key="1">
    <source>
        <dbReference type="EMBL" id="KAJ1680106.1"/>
    </source>
</evidence>
<protein>
    <submittedName>
        <fullName evidence="1">Uncharacterized protein</fullName>
    </submittedName>
</protein>